<dbReference type="EMBL" id="AEJC01000624">
    <property type="protein sequence ID" value="EKX60980.1"/>
    <property type="molecule type" value="Genomic_DNA"/>
</dbReference>
<proteinExistence type="predicted"/>
<comment type="caution">
    <text evidence="2">The sequence shown here is derived from an EMBL/GenBank/DDBJ whole genome shotgun (WGS) entry which is preliminary data.</text>
</comment>
<keyword evidence="3" id="KW-1185">Reference proteome</keyword>
<dbReference type="AlphaFoldDB" id="L1KKG9"/>
<evidence type="ECO:0000256" key="1">
    <source>
        <dbReference type="SAM" id="MobiDB-lite"/>
    </source>
</evidence>
<evidence type="ECO:0000313" key="2">
    <source>
        <dbReference type="EMBL" id="EKX60980.1"/>
    </source>
</evidence>
<accession>L1KKG9</accession>
<gene>
    <name evidence="2" type="ORF">STRIP9103_01465</name>
</gene>
<protein>
    <submittedName>
        <fullName evidence="2">Uncharacterized protein</fullName>
    </submittedName>
</protein>
<evidence type="ECO:0000313" key="3">
    <source>
        <dbReference type="Proteomes" id="UP000010411"/>
    </source>
</evidence>
<feature type="region of interest" description="Disordered" evidence="1">
    <location>
        <begin position="17"/>
        <end position="51"/>
    </location>
</feature>
<reference evidence="2 3" key="1">
    <citation type="submission" date="2012-11" db="EMBL/GenBank/DDBJ databases">
        <authorList>
            <person name="Huguet-Tapia J.C."/>
            <person name="Durkin A.S."/>
            <person name="Pettis G.S."/>
            <person name="Badger J.H."/>
        </authorList>
    </citation>
    <scope>NUCLEOTIDE SEQUENCE [LARGE SCALE GENOMIC DNA]</scope>
    <source>
        <strain evidence="2 3">91-03</strain>
    </source>
</reference>
<name>L1KKG9_9ACTN</name>
<sequence length="51" mass="5672">MNVIEANRRVFHGNEPMRASRACASRERTGVNVIGTSRREPHRKPTGSPNA</sequence>
<dbReference type="Proteomes" id="UP000010411">
    <property type="component" value="Unassembled WGS sequence"/>
</dbReference>
<organism evidence="2 3">
    <name type="scientific">Streptomyces ipomoeae 91-03</name>
    <dbReference type="NCBI Taxonomy" id="698759"/>
    <lineage>
        <taxon>Bacteria</taxon>
        <taxon>Bacillati</taxon>
        <taxon>Actinomycetota</taxon>
        <taxon>Actinomycetes</taxon>
        <taxon>Kitasatosporales</taxon>
        <taxon>Streptomycetaceae</taxon>
        <taxon>Streptomyces</taxon>
    </lineage>
</organism>